<dbReference type="Gene3D" id="3.40.50.150">
    <property type="entry name" value="Vaccinia Virus protein VP39"/>
    <property type="match status" value="1"/>
</dbReference>
<dbReference type="AlphaFoldDB" id="A0A7X2NJ93"/>
<dbReference type="CDD" id="cd02440">
    <property type="entry name" value="AdoMet_MTases"/>
    <property type="match status" value="1"/>
</dbReference>
<dbReference type="GO" id="GO:0032259">
    <property type="term" value="P:methylation"/>
    <property type="evidence" value="ECO:0007669"/>
    <property type="project" value="UniProtKB-KW"/>
</dbReference>
<organism evidence="2 3">
    <name type="scientific">Clostridium porci</name>
    <dbReference type="NCBI Taxonomy" id="2605778"/>
    <lineage>
        <taxon>Bacteria</taxon>
        <taxon>Bacillati</taxon>
        <taxon>Bacillota</taxon>
        <taxon>Clostridia</taxon>
        <taxon>Eubacteriales</taxon>
        <taxon>Clostridiaceae</taxon>
        <taxon>Clostridium</taxon>
    </lineage>
</organism>
<evidence type="ECO:0000259" key="1">
    <source>
        <dbReference type="Pfam" id="PF08241"/>
    </source>
</evidence>
<feature type="domain" description="Methyltransferase type 11" evidence="1">
    <location>
        <begin position="39"/>
        <end position="137"/>
    </location>
</feature>
<name>A0A7X2NJ93_9CLOT</name>
<evidence type="ECO:0000313" key="3">
    <source>
        <dbReference type="Proteomes" id="UP000429958"/>
    </source>
</evidence>
<dbReference type="Proteomes" id="UP000429958">
    <property type="component" value="Unassembled WGS sequence"/>
</dbReference>
<keyword evidence="2" id="KW-0808">Transferase</keyword>
<dbReference type="EMBL" id="VUMD01000003">
    <property type="protein sequence ID" value="MSS35751.1"/>
    <property type="molecule type" value="Genomic_DNA"/>
</dbReference>
<accession>A0A7X2NJ93</accession>
<dbReference type="Pfam" id="PF08241">
    <property type="entry name" value="Methyltransf_11"/>
    <property type="match status" value="1"/>
</dbReference>
<dbReference type="InterPro" id="IPR013216">
    <property type="entry name" value="Methyltransf_11"/>
</dbReference>
<evidence type="ECO:0000313" key="2">
    <source>
        <dbReference type="EMBL" id="MSS35751.1"/>
    </source>
</evidence>
<gene>
    <name evidence="2" type="ORF">FYJ39_03930</name>
</gene>
<reference evidence="2 3" key="1">
    <citation type="submission" date="2019-08" db="EMBL/GenBank/DDBJ databases">
        <title>In-depth cultivation of the pig gut microbiome towards novel bacterial diversity and tailored functional studies.</title>
        <authorList>
            <person name="Wylensek D."/>
            <person name="Hitch T.C.A."/>
            <person name="Clavel T."/>
        </authorList>
    </citation>
    <scope>NUCLEOTIDE SEQUENCE [LARGE SCALE GENOMIC DNA]</scope>
    <source>
        <strain evidence="2 3">WCA-389-WT-23D1</strain>
    </source>
</reference>
<dbReference type="RefSeq" id="WP_154471159.1">
    <property type="nucleotide sequence ID" value="NZ_VUMD01000003.1"/>
</dbReference>
<keyword evidence="2" id="KW-0489">Methyltransferase</keyword>
<sequence length="175" mass="19746">MGVNLKRSNYAYKYPFERIASYAAAVASKYADPSLVKALDFGFGGGRHLKVLSDLGYNTYGIDVTEDAIDTAYYNFGENFIPREKLSIDNIMEHPIYPEGYFDVILSVGVLWALGYEQMLAFLDRLIPLMKENGYLIANFRTKFDDLYVSDSNKAHGKEDRKHRMALGEWGGGGE</sequence>
<dbReference type="GO" id="GO:0008757">
    <property type="term" value="F:S-adenosylmethionine-dependent methyltransferase activity"/>
    <property type="evidence" value="ECO:0007669"/>
    <property type="project" value="InterPro"/>
</dbReference>
<comment type="caution">
    <text evidence="2">The sequence shown here is derived from an EMBL/GenBank/DDBJ whole genome shotgun (WGS) entry which is preliminary data.</text>
</comment>
<dbReference type="InterPro" id="IPR029063">
    <property type="entry name" value="SAM-dependent_MTases_sf"/>
</dbReference>
<proteinExistence type="predicted"/>
<keyword evidence="3" id="KW-1185">Reference proteome</keyword>
<dbReference type="SUPFAM" id="SSF53335">
    <property type="entry name" value="S-adenosyl-L-methionine-dependent methyltransferases"/>
    <property type="match status" value="1"/>
</dbReference>
<protein>
    <submittedName>
        <fullName evidence="2">Class I SAM-dependent methyltransferase</fullName>
    </submittedName>
</protein>